<reference evidence="3 4" key="1">
    <citation type="submission" date="2015-05" db="EMBL/GenBank/DDBJ databases">
        <authorList>
            <person name="Fogelqvist Johan"/>
        </authorList>
    </citation>
    <scope>NUCLEOTIDE SEQUENCE [LARGE SCALE GENOMIC DNA]</scope>
    <source>
        <strain evidence="2">VL1</strain>
        <strain evidence="1">VL2</strain>
    </source>
</reference>
<organism evidence="2 3">
    <name type="scientific">Verticillium longisporum</name>
    <name type="common">Verticillium dahliae var. longisporum</name>
    <dbReference type="NCBI Taxonomy" id="100787"/>
    <lineage>
        <taxon>Eukaryota</taxon>
        <taxon>Fungi</taxon>
        <taxon>Dikarya</taxon>
        <taxon>Ascomycota</taxon>
        <taxon>Pezizomycotina</taxon>
        <taxon>Sordariomycetes</taxon>
        <taxon>Hypocreomycetidae</taxon>
        <taxon>Glomerellales</taxon>
        <taxon>Plectosphaerellaceae</taxon>
        <taxon>Verticillium</taxon>
    </lineage>
</organism>
<gene>
    <name evidence="2" type="ORF">BN1708_004310</name>
    <name evidence="1" type="ORF">BN1723_003399</name>
</gene>
<evidence type="ECO:0000313" key="2">
    <source>
        <dbReference type="EMBL" id="CRK27088.1"/>
    </source>
</evidence>
<proteinExistence type="predicted"/>
<keyword evidence="3" id="KW-1185">Reference proteome</keyword>
<dbReference type="AlphaFoldDB" id="A0A0G4LYA7"/>
<evidence type="ECO:0000313" key="3">
    <source>
        <dbReference type="Proteomes" id="UP000044602"/>
    </source>
</evidence>
<protein>
    <submittedName>
        <fullName evidence="2">Uncharacterized protein</fullName>
    </submittedName>
</protein>
<accession>A0A0G4LYA7</accession>
<evidence type="ECO:0000313" key="4">
    <source>
        <dbReference type="Proteomes" id="UP000045706"/>
    </source>
</evidence>
<sequence>MAHTESLLIPAPQLKSIGDVLLSHNEKVDSTGDAYGARCLVTMQPPSAERKMPQLLEDGQNWVYILSRLRSMQGELLDDGTRYDKIRREGQGISIKFSCILVRELLLMELSPYRKWAEEDGLKELGFAKARR</sequence>
<evidence type="ECO:0000313" key="1">
    <source>
        <dbReference type="EMBL" id="CRK26107.1"/>
    </source>
</evidence>
<dbReference type="EMBL" id="CVQH01020307">
    <property type="protein sequence ID" value="CRK27088.1"/>
    <property type="molecule type" value="Genomic_DNA"/>
</dbReference>
<dbReference type="Proteomes" id="UP000045706">
    <property type="component" value="Unassembled WGS sequence"/>
</dbReference>
<dbReference type="Proteomes" id="UP000044602">
    <property type="component" value="Unassembled WGS sequence"/>
</dbReference>
<dbReference type="EMBL" id="CVQI01018890">
    <property type="protein sequence ID" value="CRK26107.1"/>
    <property type="molecule type" value="Genomic_DNA"/>
</dbReference>
<name>A0A0G4LYA7_VERLO</name>